<dbReference type="RefSeq" id="WP_030267163.1">
    <property type="nucleotide sequence ID" value="NZ_JBHEZZ010000048.1"/>
</dbReference>
<proteinExistence type="predicted"/>
<comment type="caution">
    <text evidence="1">The sequence shown here is derived from an EMBL/GenBank/DDBJ whole genome shotgun (WGS) entry which is preliminary data.</text>
</comment>
<protein>
    <submittedName>
        <fullName evidence="1">Uncharacterized protein</fullName>
    </submittedName>
</protein>
<keyword evidence="2" id="KW-1185">Reference proteome</keyword>
<accession>A0ABV6V199</accession>
<evidence type="ECO:0000313" key="2">
    <source>
        <dbReference type="Proteomes" id="UP001592528"/>
    </source>
</evidence>
<gene>
    <name evidence="1" type="ORF">ACEZDJ_40120</name>
</gene>
<sequence length="59" mass="6475">MAGLKAMIAACAAIANVLARHRYQRLYDHIARETLARSTSPEQARVLLTTIAATRPDQP</sequence>
<organism evidence="1 2">
    <name type="scientific">Streptacidiphilus cavernicola</name>
    <dbReference type="NCBI Taxonomy" id="3342716"/>
    <lineage>
        <taxon>Bacteria</taxon>
        <taxon>Bacillati</taxon>
        <taxon>Actinomycetota</taxon>
        <taxon>Actinomycetes</taxon>
        <taxon>Kitasatosporales</taxon>
        <taxon>Streptomycetaceae</taxon>
        <taxon>Streptacidiphilus</taxon>
    </lineage>
</organism>
<dbReference type="EMBL" id="JBHEZZ010000048">
    <property type="protein sequence ID" value="MFC1407502.1"/>
    <property type="molecule type" value="Genomic_DNA"/>
</dbReference>
<dbReference type="Proteomes" id="UP001592528">
    <property type="component" value="Unassembled WGS sequence"/>
</dbReference>
<evidence type="ECO:0000313" key="1">
    <source>
        <dbReference type="EMBL" id="MFC1407502.1"/>
    </source>
</evidence>
<reference evidence="1 2" key="1">
    <citation type="submission" date="2024-09" db="EMBL/GenBank/DDBJ databases">
        <authorList>
            <person name="Lee S.D."/>
        </authorList>
    </citation>
    <scope>NUCLEOTIDE SEQUENCE [LARGE SCALE GENOMIC DNA]</scope>
    <source>
        <strain evidence="1 2">N1-5</strain>
    </source>
</reference>
<name>A0ABV6V199_9ACTN</name>